<protein>
    <submittedName>
        <fullName evidence="3">F-box domain containing protein</fullName>
    </submittedName>
</protein>
<dbReference type="InParanoid" id="A0A2P5EA51"/>
<dbReference type="OrthoDB" id="10443295at2759"/>
<comment type="caution">
    <text evidence="3">The sequence shown here is derived from an EMBL/GenBank/DDBJ whole genome shotgun (WGS) entry which is preliminary data.</text>
</comment>
<dbReference type="EMBL" id="JXTC01000195">
    <property type="protein sequence ID" value="PON82432.1"/>
    <property type="molecule type" value="Genomic_DNA"/>
</dbReference>
<evidence type="ECO:0000259" key="1">
    <source>
        <dbReference type="Pfam" id="PF12937"/>
    </source>
</evidence>
<evidence type="ECO:0000313" key="3">
    <source>
        <dbReference type="EMBL" id="PON82432.1"/>
    </source>
</evidence>
<dbReference type="SUPFAM" id="SSF81383">
    <property type="entry name" value="F-box domain"/>
    <property type="match status" value="1"/>
</dbReference>
<dbReference type="InterPro" id="IPR036047">
    <property type="entry name" value="F-box-like_dom_sf"/>
</dbReference>
<evidence type="ECO:0000313" key="4">
    <source>
        <dbReference type="Proteomes" id="UP000237000"/>
    </source>
</evidence>
<dbReference type="InterPro" id="IPR056592">
    <property type="entry name" value="Beta-prop_At3g26010-like"/>
</dbReference>
<dbReference type="Pfam" id="PF24750">
    <property type="entry name" value="b-prop_At3g26010-like"/>
    <property type="match status" value="1"/>
</dbReference>
<evidence type="ECO:0000259" key="2">
    <source>
        <dbReference type="Pfam" id="PF24750"/>
    </source>
</evidence>
<dbReference type="PANTHER" id="PTHR35546:SF130">
    <property type="entry name" value="EXPRESSED PROTEIN"/>
    <property type="match status" value="1"/>
</dbReference>
<dbReference type="Pfam" id="PF12937">
    <property type="entry name" value="F-box-like"/>
    <property type="match status" value="1"/>
</dbReference>
<sequence length="475" mass="54888">MAEASEGSTLAMKTVPHSETTTPSAISKLMSLVISDDDLLVEILIRLPDYRCVVQCGLVCKRWFSLIFRCGLYFSHAFNHHHRQKRQLSGSNPLPYTIFLTNPLRHGHMFLTSYDTTTVNLFSKKSKILHGEKRVQQSDDHRSYLEFLGLQDPMIISSCDDLLLVRIGRESRYIICNPLTKQWFALPQRPRSYFNSYGLVCKPNSTTTSSCCKKLGLHYCNCTINFRVVLIGYSKTRRELVTTTFSSETGQWNKSSFFFPLFRWFSWPLTAYACNGILYWPLCQCTWQGILALNPFKDEAEEGRCRLIRLPDEIPSPEDDIFLFARLGVVQGRLRLSEFEPYSHRWSLKTWELNDLSRCDNDHDHGGGDDADWLLVHDVEVKKADKLIVGFFLGLHPEDGDVIFFICNLPRGSRESGGDRDTGESGFYRYHVKRDSFEKICDVPYRDFMLFKYCRSVFTIVHPWLPTKIPELPCV</sequence>
<feature type="domain" description="F-box" evidence="1">
    <location>
        <begin position="37"/>
        <end position="75"/>
    </location>
</feature>
<accession>A0A2P5EA51</accession>
<feature type="domain" description="F-box protein At3g26010-like beta-propeller" evidence="2">
    <location>
        <begin position="130"/>
        <end position="405"/>
    </location>
</feature>
<reference evidence="4" key="1">
    <citation type="submission" date="2016-06" db="EMBL/GenBank/DDBJ databases">
        <title>Parallel loss of symbiosis genes in relatives of nitrogen-fixing non-legume Parasponia.</title>
        <authorList>
            <person name="Van Velzen R."/>
            <person name="Holmer R."/>
            <person name="Bu F."/>
            <person name="Rutten L."/>
            <person name="Van Zeijl A."/>
            <person name="Liu W."/>
            <person name="Santuari L."/>
            <person name="Cao Q."/>
            <person name="Sharma T."/>
            <person name="Shen D."/>
            <person name="Roswanjaya Y."/>
            <person name="Wardhani T."/>
            <person name="Kalhor M.S."/>
            <person name="Jansen J."/>
            <person name="Van den Hoogen J."/>
            <person name="Gungor B."/>
            <person name="Hartog M."/>
            <person name="Hontelez J."/>
            <person name="Verver J."/>
            <person name="Yang W.-C."/>
            <person name="Schijlen E."/>
            <person name="Repin R."/>
            <person name="Schilthuizen M."/>
            <person name="Schranz E."/>
            <person name="Heidstra R."/>
            <person name="Miyata K."/>
            <person name="Fedorova E."/>
            <person name="Kohlen W."/>
            <person name="Bisseling T."/>
            <person name="Smit S."/>
            <person name="Geurts R."/>
        </authorList>
    </citation>
    <scope>NUCLEOTIDE SEQUENCE [LARGE SCALE GENOMIC DNA]</scope>
    <source>
        <strain evidence="4">cv. RG33-2</strain>
    </source>
</reference>
<name>A0A2P5EA51_TREOI</name>
<dbReference type="InterPro" id="IPR055290">
    <property type="entry name" value="At3g26010-like"/>
</dbReference>
<dbReference type="Proteomes" id="UP000237000">
    <property type="component" value="Unassembled WGS sequence"/>
</dbReference>
<dbReference type="PANTHER" id="PTHR35546">
    <property type="entry name" value="F-BOX PROTEIN INTERACTION DOMAIN PROTEIN-RELATED"/>
    <property type="match status" value="1"/>
</dbReference>
<dbReference type="AlphaFoldDB" id="A0A2P5EA51"/>
<dbReference type="InterPro" id="IPR001810">
    <property type="entry name" value="F-box_dom"/>
</dbReference>
<dbReference type="FunCoup" id="A0A2P5EA51">
    <property type="interactions" value="132"/>
</dbReference>
<keyword evidence="4" id="KW-1185">Reference proteome</keyword>
<proteinExistence type="predicted"/>
<dbReference type="Gene3D" id="1.20.1280.50">
    <property type="match status" value="1"/>
</dbReference>
<gene>
    <name evidence="3" type="ORF">TorRG33x02_218000</name>
</gene>
<organism evidence="3 4">
    <name type="scientific">Trema orientale</name>
    <name type="common">Charcoal tree</name>
    <name type="synonym">Celtis orientalis</name>
    <dbReference type="NCBI Taxonomy" id="63057"/>
    <lineage>
        <taxon>Eukaryota</taxon>
        <taxon>Viridiplantae</taxon>
        <taxon>Streptophyta</taxon>
        <taxon>Embryophyta</taxon>
        <taxon>Tracheophyta</taxon>
        <taxon>Spermatophyta</taxon>
        <taxon>Magnoliopsida</taxon>
        <taxon>eudicotyledons</taxon>
        <taxon>Gunneridae</taxon>
        <taxon>Pentapetalae</taxon>
        <taxon>rosids</taxon>
        <taxon>fabids</taxon>
        <taxon>Rosales</taxon>
        <taxon>Cannabaceae</taxon>
        <taxon>Trema</taxon>
    </lineage>
</organism>